<evidence type="ECO:0000313" key="3">
    <source>
        <dbReference type="Proteomes" id="UP000275408"/>
    </source>
</evidence>
<evidence type="ECO:0000313" key="2">
    <source>
        <dbReference type="EMBL" id="RMX46838.1"/>
    </source>
</evidence>
<dbReference type="EMBL" id="RCHS01002554">
    <property type="protein sequence ID" value="RMX46838.1"/>
    <property type="molecule type" value="Genomic_DNA"/>
</dbReference>
<dbReference type="SUPFAM" id="SSF117281">
    <property type="entry name" value="Kelch motif"/>
    <property type="match status" value="1"/>
</dbReference>
<dbReference type="InterPro" id="IPR015915">
    <property type="entry name" value="Kelch-typ_b-propeller"/>
</dbReference>
<feature type="region of interest" description="Disordered" evidence="1">
    <location>
        <begin position="189"/>
        <end position="259"/>
    </location>
</feature>
<protein>
    <submittedName>
        <fullName evidence="2">Uncharacterized protein</fullName>
    </submittedName>
</protein>
<name>A0A3M6U034_POCDA</name>
<proteinExistence type="predicted"/>
<dbReference type="AlphaFoldDB" id="A0A3M6U034"/>
<comment type="caution">
    <text evidence="2">The sequence shown here is derived from an EMBL/GenBank/DDBJ whole genome shotgun (WGS) entry which is preliminary data.</text>
</comment>
<dbReference type="PANTHER" id="PTHR23244:SF485">
    <property type="entry name" value="MULTIPLE EGF LIKE DOMAINS 8, ISOFORM B"/>
    <property type="match status" value="1"/>
</dbReference>
<dbReference type="OrthoDB" id="10250130at2759"/>
<keyword evidence="3" id="KW-1185">Reference proteome</keyword>
<dbReference type="Pfam" id="PF13415">
    <property type="entry name" value="Beta-prop_FBX42"/>
    <property type="match status" value="1"/>
</dbReference>
<feature type="region of interest" description="Disordered" evidence="1">
    <location>
        <begin position="149"/>
        <end position="174"/>
    </location>
</feature>
<dbReference type="Proteomes" id="UP000275408">
    <property type="component" value="Unassembled WGS sequence"/>
</dbReference>
<sequence length="576" mass="64273">MNTPSVKDLPDDDSPNLYAVFNVWEPPRRLSRSTSDKERGDNKKCFHCRFPLPLPEQIIIFSLGKWEVNFKGQEIIAEVSLEAETPPQKIGTLSCRSKALCWDEGWKTKFFKRSEELTEEGRMAKLTLRTVNEKCNDEKENKKFCEHAVLSPTQETQRDSSKSPVTPGSLKNLKQQKLNFNECTKMEYSPVEPKDVISSPPTKKQRQSNAETPIQGQRQNSRKGSSSAKKNHRNNPVKSPDVLTPPDTPSTINMGDVPSGRWGHDMCLIDKRKAILIGGQGNKQQMAKDSVWTLNLSQGCPSWHEESCIGGGADRRIGHTVTYNPEKKVLYVYGGSKTKRWFSDVNILDLKTNTWSAVKAVGNAPTRAYHSCNLFCGELLVFGGVFPNPDPEPDGCSNELYIFNTGSNNWYKPITRGTPPKPKSGHSASLLGDRLVIFGGWDFPQCYNDVSIIDLAMMEFSSPVLSGTLPSPRSWHASAVLPRQRIFIHGGYDGEQILTDSFVLELVPKYVMYLKRTLTWITVKTSKSLTARAGHVALFLPVEGEEKEKEEIAVFGGGDNAGGYFNDLVVFSPSTC</sequence>
<organism evidence="2 3">
    <name type="scientific">Pocillopora damicornis</name>
    <name type="common">Cauliflower coral</name>
    <name type="synonym">Millepora damicornis</name>
    <dbReference type="NCBI Taxonomy" id="46731"/>
    <lineage>
        <taxon>Eukaryota</taxon>
        <taxon>Metazoa</taxon>
        <taxon>Cnidaria</taxon>
        <taxon>Anthozoa</taxon>
        <taxon>Hexacorallia</taxon>
        <taxon>Scleractinia</taxon>
        <taxon>Astrocoeniina</taxon>
        <taxon>Pocilloporidae</taxon>
        <taxon>Pocillopora</taxon>
    </lineage>
</organism>
<gene>
    <name evidence="2" type="ORF">pdam_00007618</name>
</gene>
<feature type="compositionally biased region" description="Polar residues" evidence="1">
    <location>
        <begin position="199"/>
        <end position="228"/>
    </location>
</feature>
<accession>A0A3M6U034</accession>
<dbReference type="STRING" id="46731.A0A3M6U034"/>
<dbReference type="Gene3D" id="2.120.10.80">
    <property type="entry name" value="Kelch-type beta propeller"/>
    <property type="match status" value="2"/>
</dbReference>
<reference evidence="2 3" key="1">
    <citation type="journal article" date="2018" name="Sci. Rep.">
        <title>Comparative analysis of the Pocillopora damicornis genome highlights role of immune system in coral evolution.</title>
        <authorList>
            <person name="Cunning R."/>
            <person name="Bay R.A."/>
            <person name="Gillette P."/>
            <person name="Baker A.C."/>
            <person name="Traylor-Knowles N."/>
        </authorList>
    </citation>
    <scope>NUCLEOTIDE SEQUENCE [LARGE SCALE GENOMIC DNA]</scope>
    <source>
        <strain evidence="2">RSMAS</strain>
        <tissue evidence="2">Whole animal</tissue>
    </source>
</reference>
<evidence type="ECO:0000256" key="1">
    <source>
        <dbReference type="SAM" id="MobiDB-lite"/>
    </source>
</evidence>
<dbReference type="PANTHER" id="PTHR23244">
    <property type="entry name" value="KELCH REPEAT DOMAIN"/>
    <property type="match status" value="1"/>
</dbReference>